<dbReference type="AlphaFoldDB" id="A0AAE1SJM5"/>
<feature type="compositionally biased region" description="Basic and acidic residues" evidence="1">
    <location>
        <begin position="44"/>
        <end position="60"/>
    </location>
</feature>
<dbReference type="EMBL" id="JAVYJV010000005">
    <property type="protein sequence ID" value="KAK4369966.1"/>
    <property type="molecule type" value="Genomic_DNA"/>
</dbReference>
<dbReference type="Proteomes" id="UP001291623">
    <property type="component" value="Unassembled WGS sequence"/>
</dbReference>
<organism evidence="2 3">
    <name type="scientific">Anisodus tanguticus</name>
    <dbReference type="NCBI Taxonomy" id="243964"/>
    <lineage>
        <taxon>Eukaryota</taxon>
        <taxon>Viridiplantae</taxon>
        <taxon>Streptophyta</taxon>
        <taxon>Embryophyta</taxon>
        <taxon>Tracheophyta</taxon>
        <taxon>Spermatophyta</taxon>
        <taxon>Magnoliopsida</taxon>
        <taxon>eudicotyledons</taxon>
        <taxon>Gunneridae</taxon>
        <taxon>Pentapetalae</taxon>
        <taxon>asterids</taxon>
        <taxon>lamiids</taxon>
        <taxon>Solanales</taxon>
        <taxon>Solanaceae</taxon>
        <taxon>Solanoideae</taxon>
        <taxon>Hyoscyameae</taxon>
        <taxon>Anisodus</taxon>
    </lineage>
</organism>
<evidence type="ECO:0000313" key="3">
    <source>
        <dbReference type="Proteomes" id="UP001291623"/>
    </source>
</evidence>
<feature type="region of interest" description="Disordered" evidence="1">
    <location>
        <begin position="83"/>
        <end position="138"/>
    </location>
</feature>
<keyword evidence="3" id="KW-1185">Reference proteome</keyword>
<evidence type="ECO:0000256" key="1">
    <source>
        <dbReference type="SAM" id="MobiDB-lite"/>
    </source>
</evidence>
<name>A0AAE1SJM5_9SOLA</name>
<accession>A0AAE1SJM5</accession>
<gene>
    <name evidence="2" type="ORF">RND71_009441</name>
</gene>
<evidence type="ECO:0000313" key="2">
    <source>
        <dbReference type="EMBL" id="KAK4369966.1"/>
    </source>
</evidence>
<reference evidence="2" key="1">
    <citation type="submission" date="2023-12" db="EMBL/GenBank/DDBJ databases">
        <title>Genome assembly of Anisodus tanguticus.</title>
        <authorList>
            <person name="Wang Y.-J."/>
        </authorList>
    </citation>
    <scope>NUCLEOTIDE SEQUENCE</scope>
    <source>
        <strain evidence="2">KB-2021</strain>
        <tissue evidence="2">Leaf</tissue>
    </source>
</reference>
<sequence>MSQLGSKTWSLKGETSRRSSRISGKAKAAESEPPAKRSRKSSASKKDVKHKEETEAAKDENDVDEITTRKGLRRVFEVTPWWSGNHEFGGERAKLQEDPQGSAERQRRRESEPPAKRSEKILTSKKDVKHKEETEAAKDEKDVDVIFYVIYKDNTK</sequence>
<protein>
    <submittedName>
        <fullName evidence="2">Uncharacterized protein</fullName>
    </submittedName>
</protein>
<comment type="caution">
    <text evidence="2">The sequence shown here is derived from an EMBL/GenBank/DDBJ whole genome shotgun (WGS) entry which is preliminary data.</text>
</comment>
<feature type="region of interest" description="Disordered" evidence="1">
    <location>
        <begin position="1"/>
        <end position="70"/>
    </location>
</feature>
<feature type="compositionally biased region" description="Basic and acidic residues" evidence="1">
    <location>
        <begin position="104"/>
        <end position="138"/>
    </location>
</feature>
<feature type="compositionally biased region" description="Basic and acidic residues" evidence="1">
    <location>
        <begin position="88"/>
        <end position="97"/>
    </location>
</feature>
<proteinExistence type="predicted"/>